<name>A0A4S1CFZ9_9BACT</name>
<dbReference type="Gene3D" id="3.20.20.410">
    <property type="entry name" value="Protein of unknown function UPF0759"/>
    <property type="match status" value="1"/>
</dbReference>
<dbReference type="Proteomes" id="UP000306416">
    <property type="component" value="Unassembled WGS sequence"/>
</dbReference>
<accession>A0A4S1CFZ9</accession>
<proteinExistence type="predicted"/>
<evidence type="ECO:0000313" key="2">
    <source>
        <dbReference type="Proteomes" id="UP000306416"/>
    </source>
</evidence>
<dbReference type="SUPFAM" id="SSF117396">
    <property type="entry name" value="TM1631-like"/>
    <property type="match status" value="1"/>
</dbReference>
<comment type="caution">
    <text evidence="1">The sequence shown here is derived from an EMBL/GenBank/DDBJ whole genome shotgun (WGS) entry which is preliminary data.</text>
</comment>
<dbReference type="RefSeq" id="WP_135869927.1">
    <property type="nucleotide sequence ID" value="NZ_SRSC01000002.1"/>
</dbReference>
<dbReference type="AlphaFoldDB" id="A0A4S1CFZ9"/>
<dbReference type="InterPro" id="IPR002763">
    <property type="entry name" value="DUF72"/>
</dbReference>
<reference evidence="1 2" key="1">
    <citation type="submission" date="2019-04" db="EMBL/GenBank/DDBJ databases">
        <title>Geobacter oryzae sp. nov., ferric-reducing bacteria isolated from paddy soil.</title>
        <authorList>
            <person name="Xu Z."/>
            <person name="Masuda Y."/>
            <person name="Itoh H."/>
            <person name="Senoo K."/>
        </authorList>
    </citation>
    <scope>NUCLEOTIDE SEQUENCE [LARGE SCALE GENOMIC DNA]</scope>
    <source>
        <strain evidence="1 2">Red111</strain>
    </source>
</reference>
<dbReference type="InterPro" id="IPR036520">
    <property type="entry name" value="UPF0759_sf"/>
</dbReference>
<sequence>MAPGRIRIGTCSWTESSLIESGAFYPHGAGTPKARLKYYSHRFDTVEIESSYYQIPTIEMAHAWVSRTPPNFLFHAKVFGALTGHNIDPRRLPAHLRRMLPAADQEKEELHLSEPELLKGVAQAMLEALVPLREARKMGFVIFQFPPWFGFSKANLAYLGYCRELMTGIPIAVEFRHGSWFTTHHRDQVFAFLREHKITYITCDEPQYGNLTTAPFHPEATTGIAYLRLHGRNGDSWHGGAPTDEYLYPEAELEEIARHALRLSETSRTTFIMFNNCRCGYAAQNALRMRDHYLRKSE</sequence>
<organism evidence="1 2">
    <name type="scientific">Geomonas terrae</name>
    <dbReference type="NCBI Taxonomy" id="2562681"/>
    <lineage>
        <taxon>Bacteria</taxon>
        <taxon>Pseudomonadati</taxon>
        <taxon>Thermodesulfobacteriota</taxon>
        <taxon>Desulfuromonadia</taxon>
        <taxon>Geobacterales</taxon>
        <taxon>Geobacteraceae</taxon>
        <taxon>Geomonas</taxon>
    </lineage>
</organism>
<dbReference type="PANTHER" id="PTHR30348:SF13">
    <property type="entry name" value="UPF0759 PROTEIN YUNF"/>
    <property type="match status" value="1"/>
</dbReference>
<dbReference type="Pfam" id="PF01904">
    <property type="entry name" value="DUF72"/>
    <property type="match status" value="1"/>
</dbReference>
<gene>
    <name evidence="1" type="ORF">E4633_09090</name>
</gene>
<dbReference type="PANTHER" id="PTHR30348">
    <property type="entry name" value="UNCHARACTERIZED PROTEIN YECE"/>
    <property type="match status" value="1"/>
</dbReference>
<dbReference type="EMBL" id="SRSC01000002">
    <property type="protein sequence ID" value="TGU72449.1"/>
    <property type="molecule type" value="Genomic_DNA"/>
</dbReference>
<evidence type="ECO:0000313" key="1">
    <source>
        <dbReference type="EMBL" id="TGU72449.1"/>
    </source>
</evidence>
<protein>
    <submittedName>
        <fullName evidence="1">DUF72 domain-containing protein</fullName>
    </submittedName>
</protein>
<keyword evidence="2" id="KW-1185">Reference proteome</keyword>